<reference evidence="1 2" key="2">
    <citation type="journal article" date="2022" name="Mol. Ecol. Resour.">
        <title>The genomes of chicory, endive, great burdock and yacon provide insights into Asteraceae paleo-polyploidization history and plant inulin production.</title>
        <authorList>
            <person name="Fan W."/>
            <person name="Wang S."/>
            <person name="Wang H."/>
            <person name="Wang A."/>
            <person name="Jiang F."/>
            <person name="Liu H."/>
            <person name="Zhao H."/>
            <person name="Xu D."/>
            <person name="Zhang Y."/>
        </authorList>
    </citation>
    <scope>NUCLEOTIDE SEQUENCE [LARGE SCALE GENOMIC DNA]</scope>
    <source>
        <strain evidence="2">cv. Yunnan</strain>
        <tissue evidence="1">Leaves</tissue>
    </source>
</reference>
<name>A0ACB9I2Z7_9ASTR</name>
<accession>A0ACB9I2Z7</accession>
<comment type="caution">
    <text evidence="1">The sequence shown here is derived from an EMBL/GenBank/DDBJ whole genome shotgun (WGS) entry which is preliminary data.</text>
</comment>
<gene>
    <name evidence="1" type="ORF">L1987_29982</name>
</gene>
<organism evidence="1 2">
    <name type="scientific">Smallanthus sonchifolius</name>
    <dbReference type="NCBI Taxonomy" id="185202"/>
    <lineage>
        <taxon>Eukaryota</taxon>
        <taxon>Viridiplantae</taxon>
        <taxon>Streptophyta</taxon>
        <taxon>Embryophyta</taxon>
        <taxon>Tracheophyta</taxon>
        <taxon>Spermatophyta</taxon>
        <taxon>Magnoliopsida</taxon>
        <taxon>eudicotyledons</taxon>
        <taxon>Gunneridae</taxon>
        <taxon>Pentapetalae</taxon>
        <taxon>asterids</taxon>
        <taxon>campanulids</taxon>
        <taxon>Asterales</taxon>
        <taxon>Asteraceae</taxon>
        <taxon>Asteroideae</taxon>
        <taxon>Heliantheae alliance</taxon>
        <taxon>Millerieae</taxon>
        <taxon>Smallanthus</taxon>
    </lineage>
</organism>
<proteinExistence type="predicted"/>
<dbReference type="Proteomes" id="UP001056120">
    <property type="component" value="Linkage Group LG10"/>
</dbReference>
<evidence type="ECO:0000313" key="1">
    <source>
        <dbReference type="EMBL" id="KAI3801865.1"/>
    </source>
</evidence>
<sequence length="75" mass="8131">MRMAYLDNSTTNIANIAIEITEVANSRAQFDVNQVAEHNFVVQNTQMSSSVDIASISGSSVQALLEFTSVELHGN</sequence>
<protein>
    <submittedName>
        <fullName evidence="1">Uncharacterized protein</fullName>
    </submittedName>
</protein>
<keyword evidence="2" id="KW-1185">Reference proteome</keyword>
<dbReference type="EMBL" id="CM042027">
    <property type="protein sequence ID" value="KAI3801865.1"/>
    <property type="molecule type" value="Genomic_DNA"/>
</dbReference>
<evidence type="ECO:0000313" key="2">
    <source>
        <dbReference type="Proteomes" id="UP001056120"/>
    </source>
</evidence>
<reference evidence="2" key="1">
    <citation type="journal article" date="2022" name="Mol. Ecol. Resour.">
        <title>The genomes of chicory, endive, great burdock and yacon provide insights into Asteraceae palaeo-polyploidization history and plant inulin production.</title>
        <authorList>
            <person name="Fan W."/>
            <person name="Wang S."/>
            <person name="Wang H."/>
            <person name="Wang A."/>
            <person name="Jiang F."/>
            <person name="Liu H."/>
            <person name="Zhao H."/>
            <person name="Xu D."/>
            <person name="Zhang Y."/>
        </authorList>
    </citation>
    <scope>NUCLEOTIDE SEQUENCE [LARGE SCALE GENOMIC DNA]</scope>
    <source>
        <strain evidence="2">cv. Yunnan</strain>
    </source>
</reference>